<keyword evidence="3" id="KW-1185">Reference proteome</keyword>
<feature type="region of interest" description="Disordered" evidence="1">
    <location>
        <begin position="1"/>
        <end position="34"/>
    </location>
</feature>
<dbReference type="InParanoid" id="A0A482XEV0"/>
<evidence type="ECO:0000313" key="3">
    <source>
        <dbReference type="Proteomes" id="UP000291343"/>
    </source>
</evidence>
<comment type="caution">
    <text evidence="2">The sequence shown here is derived from an EMBL/GenBank/DDBJ whole genome shotgun (WGS) entry which is preliminary data.</text>
</comment>
<sequence>MRSAKGRHQFKRRFSLQPSSFLREEPDTNHRSPRSVTYSPVLAMYCIVIDEKFLREHLETHQSLRWTKASSDSDIQYGNSIEN</sequence>
<dbReference type="EMBL" id="QKKF02010819">
    <property type="protein sequence ID" value="RZF44396.1"/>
    <property type="molecule type" value="Genomic_DNA"/>
</dbReference>
<dbReference type="OrthoDB" id="7481184at2759"/>
<dbReference type="AlphaFoldDB" id="A0A482XEV0"/>
<proteinExistence type="predicted"/>
<evidence type="ECO:0000256" key="1">
    <source>
        <dbReference type="SAM" id="MobiDB-lite"/>
    </source>
</evidence>
<name>A0A482XEV0_LAOST</name>
<gene>
    <name evidence="2" type="ORF">LSTR_LSTR010025</name>
</gene>
<dbReference type="Proteomes" id="UP000291343">
    <property type="component" value="Unassembled WGS sequence"/>
</dbReference>
<evidence type="ECO:0000313" key="2">
    <source>
        <dbReference type="EMBL" id="RZF44396.1"/>
    </source>
</evidence>
<protein>
    <submittedName>
        <fullName evidence="2">Uncharacterized protein</fullName>
    </submittedName>
</protein>
<accession>A0A482XEV0</accession>
<reference evidence="2 3" key="1">
    <citation type="journal article" date="2017" name="Gigascience">
        <title>Genome sequence of the small brown planthopper, Laodelphax striatellus.</title>
        <authorList>
            <person name="Zhu J."/>
            <person name="Jiang F."/>
            <person name="Wang X."/>
            <person name="Yang P."/>
            <person name="Bao Y."/>
            <person name="Zhao W."/>
            <person name="Wang W."/>
            <person name="Lu H."/>
            <person name="Wang Q."/>
            <person name="Cui N."/>
            <person name="Li J."/>
            <person name="Chen X."/>
            <person name="Luo L."/>
            <person name="Yu J."/>
            <person name="Kang L."/>
            <person name="Cui F."/>
        </authorList>
    </citation>
    <scope>NUCLEOTIDE SEQUENCE [LARGE SCALE GENOMIC DNA]</scope>
    <source>
        <strain evidence="2">Lst14</strain>
    </source>
</reference>
<organism evidence="2 3">
    <name type="scientific">Laodelphax striatellus</name>
    <name type="common">Small brown planthopper</name>
    <name type="synonym">Delphax striatella</name>
    <dbReference type="NCBI Taxonomy" id="195883"/>
    <lineage>
        <taxon>Eukaryota</taxon>
        <taxon>Metazoa</taxon>
        <taxon>Ecdysozoa</taxon>
        <taxon>Arthropoda</taxon>
        <taxon>Hexapoda</taxon>
        <taxon>Insecta</taxon>
        <taxon>Pterygota</taxon>
        <taxon>Neoptera</taxon>
        <taxon>Paraneoptera</taxon>
        <taxon>Hemiptera</taxon>
        <taxon>Auchenorrhyncha</taxon>
        <taxon>Fulgoroidea</taxon>
        <taxon>Delphacidae</taxon>
        <taxon>Criomorphinae</taxon>
        <taxon>Laodelphax</taxon>
    </lineage>
</organism>
<feature type="compositionally biased region" description="Basic residues" evidence="1">
    <location>
        <begin position="1"/>
        <end position="14"/>
    </location>
</feature>